<keyword evidence="12" id="KW-0689">Ribosomal protein</keyword>
<dbReference type="PROSITE" id="PS01278">
    <property type="entry name" value="MTTASE_RADICAL"/>
    <property type="match status" value="1"/>
</dbReference>
<dbReference type="RefSeq" id="WP_277576479.1">
    <property type="nucleotide sequence ID" value="NZ_JANRMI010000001.1"/>
</dbReference>
<dbReference type="PANTHER" id="PTHR43837:SF1">
    <property type="entry name" value="RIBOSOMAL PROTEIN US12 METHYLTHIOTRANSFERASE RIMO"/>
    <property type="match status" value="1"/>
</dbReference>
<feature type="domain" description="TRAM" evidence="9">
    <location>
        <begin position="387"/>
        <end position="455"/>
    </location>
</feature>
<dbReference type="InterPro" id="IPR023404">
    <property type="entry name" value="rSAM_horseshoe"/>
</dbReference>
<keyword evidence="12" id="KW-0687">Ribonucleoprotein</keyword>
<dbReference type="PROSITE" id="PS51449">
    <property type="entry name" value="MTTASE_N"/>
    <property type="match status" value="1"/>
</dbReference>
<keyword evidence="2 8" id="KW-0963">Cytoplasm</keyword>
<keyword evidence="7 8" id="KW-0411">Iron-sulfur</keyword>
<evidence type="ECO:0000256" key="8">
    <source>
        <dbReference type="HAMAP-Rule" id="MF_01865"/>
    </source>
</evidence>
<evidence type="ECO:0000313" key="12">
    <source>
        <dbReference type="EMBL" id="MDG0814999.1"/>
    </source>
</evidence>
<evidence type="ECO:0000256" key="1">
    <source>
        <dbReference type="ARBA" id="ARBA00022485"/>
    </source>
</evidence>
<dbReference type="InterPro" id="IPR002792">
    <property type="entry name" value="TRAM_dom"/>
</dbReference>
<dbReference type="InterPro" id="IPR006638">
    <property type="entry name" value="Elp3/MiaA/NifB-like_rSAM"/>
</dbReference>
<dbReference type="EMBL" id="JANRMI010000001">
    <property type="protein sequence ID" value="MDG0814999.1"/>
    <property type="molecule type" value="Genomic_DNA"/>
</dbReference>
<feature type="domain" description="Radical SAM core" evidence="11">
    <location>
        <begin position="149"/>
        <end position="384"/>
    </location>
</feature>
<dbReference type="SFLD" id="SFLDS00029">
    <property type="entry name" value="Radical_SAM"/>
    <property type="match status" value="1"/>
</dbReference>
<dbReference type="InterPro" id="IPR007197">
    <property type="entry name" value="rSAM"/>
</dbReference>
<comment type="subcellular location">
    <subcellularLocation>
        <location evidence="8">Cytoplasm</location>
    </subcellularLocation>
</comment>
<dbReference type="InterPro" id="IPR005840">
    <property type="entry name" value="Ribosomal_uS12_MeSTrfase_RimO"/>
</dbReference>
<keyword evidence="13" id="KW-1185">Reference proteome</keyword>
<dbReference type="InterPro" id="IPR005839">
    <property type="entry name" value="Methylthiotransferase"/>
</dbReference>
<accession>A0ABT6DGD5</accession>
<keyword evidence="4 8" id="KW-0949">S-adenosyl-L-methionine</keyword>
<dbReference type="InterPro" id="IPR020612">
    <property type="entry name" value="Methylthiotransferase_CS"/>
</dbReference>
<keyword evidence="6 8" id="KW-0408">Iron</keyword>
<dbReference type="Gene3D" id="2.40.50.140">
    <property type="entry name" value="Nucleic acid-binding proteins"/>
    <property type="match status" value="1"/>
</dbReference>
<dbReference type="PROSITE" id="PS51918">
    <property type="entry name" value="RADICAL_SAM"/>
    <property type="match status" value="1"/>
</dbReference>
<dbReference type="PANTHER" id="PTHR43837">
    <property type="entry name" value="RIBOSOMAL PROTEIN S12 METHYLTHIOTRANSFERASE RIMO"/>
    <property type="match status" value="1"/>
</dbReference>
<feature type="binding site" evidence="8">
    <location>
        <position position="88"/>
    </location>
    <ligand>
        <name>[4Fe-4S] cluster</name>
        <dbReference type="ChEBI" id="CHEBI:49883"/>
        <label>1</label>
    </ligand>
</feature>
<gene>
    <name evidence="8 12" type="primary">rimO</name>
    <name evidence="12" type="ORF">NWE73_01400</name>
</gene>
<evidence type="ECO:0000256" key="5">
    <source>
        <dbReference type="ARBA" id="ARBA00022723"/>
    </source>
</evidence>
<dbReference type="NCBIfam" id="TIGR01125">
    <property type="entry name" value="30S ribosomal protein S12 methylthiotransferase RimO"/>
    <property type="match status" value="1"/>
</dbReference>
<comment type="function">
    <text evidence="8">Catalyzes the methylthiolation of an aspartic acid residue of ribosomal protein uS12.</text>
</comment>
<dbReference type="SFLD" id="SFLDG01061">
    <property type="entry name" value="methylthiotransferase"/>
    <property type="match status" value="1"/>
</dbReference>
<name>A0ABT6DGD5_9BACT</name>
<dbReference type="Pfam" id="PF04055">
    <property type="entry name" value="Radical_SAM"/>
    <property type="match status" value="1"/>
</dbReference>
<feature type="binding site" evidence="8">
    <location>
        <position position="18"/>
    </location>
    <ligand>
        <name>[4Fe-4S] cluster</name>
        <dbReference type="ChEBI" id="CHEBI:49883"/>
        <label>1</label>
    </ligand>
</feature>
<comment type="cofactor">
    <cofactor evidence="8">
        <name>[4Fe-4S] cluster</name>
        <dbReference type="ChEBI" id="CHEBI:49883"/>
    </cofactor>
    <text evidence="8">Binds 2 [4Fe-4S] clusters. One cluster is coordinated with 3 cysteines and an exchangeable S-adenosyl-L-methionine.</text>
</comment>
<feature type="binding site" evidence="8">
    <location>
        <position position="167"/>
    </location>
    <ligand>
        <name>[4Fe-4S] cluster</name>
        <dbReference type="ChEBI" id="CHEBI:49883"/>
        <label>2</label>
        <note>4Fe-4S-S-AdoMet</note>
    </ligand>
</feature>
<keyword evidence="5 8" id="KW-0479">Metal-binding</keyword>
<evidence type="ECO:0000259" key="10">
    <source>
        <dbReference type="PROSITE" id="PS51449"/>
    </source>
</evidence>
<evidence type="ECO:0000256" key="2">
    <source>
        <dbReference type="ARBA" id="ARBA00022490"/>
    </source>
</evidence>
<dbReference type="SUPFAM" id="SSF102114">
    <property type="entry name" value="Radical SAM enzymes"/>
    <property type="match status" value="1"/>
</dbReference>
<reference evidence="12" key="1">
    <citation type="submission" date="2022-08" db="EMBL/GenBank/DDBJ databases">
        <title>Novel Bdellovibrio Species Isolated from Svalbard: Designation Bdellovibrio svalbardensis.</title>
        <authorList>
            <person name="Mitchell R.J."/>
            <person name="Choi S.Y."/>
        </authorList>
    </citation>
    <scope>NUCLEOTIDE SEQUENCE</scope>
    <source>
        <strain evidence="12">PAP01</strain>
    </source>
</reference>
<feature type="binding site" evidence="8">
    <location>
        <position position="54"/>
    </location>
    <ligand>
        <name>[4Fe-4S] cluster</name>
        <dbReference type="ChEBI" id="CHEBI:49883"/>
        <label>1</label>
    </ligand>
</feature>
<proteinExistence type="inferred from homology"/>
<dbReference type="Gene3D" id="3.40.50.12160">
    <property type="entry name" value="Methylthiotransferase, N-terminal domain"/>
    <property type="match status" value="1"/>
</dbReference>
<dbReference type="CDD" id="cd01335">
    <property type="entry name" value="Radical_SAM"/>
    <property type="match status" value="1"/>
</dbReference>
<dbReference type="InterPro" id="IPR038135">
    <property type="entry name" value="Methylthiotransferase_N_sf"/>
</dbReference>
<keyword evidence="1 8" id="KW-0004">4Fe-4S</keyword>
<dbReference type="SFLD" id="SFLDG01082">
    <property type="entry name" value="B12-binding_domain_containing"/>
    <property type="match status" value="1"/>
</dbReference>
<feature type="binding site" evidence="8">
    <location>
        <position position="170"/>
    </location>
    <ligand>
        <name>[4Fe-4S] cluster</name>
        <dbReference type="ChEBI" id="CHEBI:49883"/>
        <label>2</label>
        <note>4Fe-4S-S-AdoMet</note>
    </ligand>
</feature>
<comment type="caution">
    <text evidence="12">The sequence shown here is derived from an EMBL/GenBank/DDBJ whole genome shotgun (WGS) entry which is preliminary data.</text>
</comment>
<dbReference type="NCBIfam" id="TIGR00089">
    <property type="entry name" value="MiaB/RimO family radical SAM methylthiotransferase"/>
    <property type="match status" value="1"/>
</dbReference>
<dbReference type="PROSITE" id="PS50926">
    <property type="entry name" value="TRAM"/>
    <property type="match status" value="1"/>
</dbReference>
<dbReference type="Pfam" id="PF00919">
    <property type="entry name" value="UPF0004"/>
    <property type="match status" value="1"/>
</dbReference>
<evidence type="ECO:0000256" key="7">
    <source>
        <dbReference type="ARBA" id="ARBA00023014"/>
    </source>
</evidence>
<organism evidence="12 13">
    <name type="scientific">Bdellovibrio svalbardensis</name>
    <dbReference type="NCBI Taxonomy" id="2972972"/>
    <lineage>
        <taxon>Bacteria</taxon>
        <taxon>Pseudomonadati</taxon>
        <taxon>Bdellovibrionota</taxon>
        <taxon>Bdellovibrionia</taxon>
        <taxon>Bdellovibrionales</taxon>
        <taxon>Pseudobdellovibrionaceae</taxon>
        <taxon>Bdellovibrio</taxon>
    </lineage>
</organism>
<dbReference type="GO" id="GO:0005840">
    <property type="term" value="C:ribosome"/>
    <property type="evidence" value="ECO:0007669"/>
    <property type="project" value="UniProtKB-KW"/>
</dbReference>
<evidence type="ECO:0000256" key="4">
    <source>
        <dbReference type="ARBA" id="ARBA00022691"/>
    </source>
</evidence>
<dbReference type="EC" id="2.8.4.4" evidence="8"/>
<evidence type="ECO:0000256" key="6">
    <source>
        <dbReference type="ARBA" id="ARBA00023004"/>
    </source>
</evidence>
<dbReference type="Proteomes" id="UP001152321">
    <property type="component" value="Unassembled WGS sequence"/>
</dbReference>
<evidence type="ECO:0000259" key="9">
    <source>
        <dbReference type="PROSITE" id="PS50926"/>
    </source>
</evidence>
<dbReference type="InterPro" id="IPR058240">
    <property type="entry name" value="rSAM_sf"/>
</dbReference>
<dbReference type="SFLD" id="SFLDF00274">
    <property type="entry name" value="ribosomal_protein_S12_methylth"/>
    <property type="match status" value="1"/>
</dbReference>
<dbReference type="Pfam" id="PF18693">
    <property type="entry name" value="TRAM_2"/>
    <property type="match status" value="1"/>
</dbReference>
<feature type="binding site" evidence="8">
    <location>
        <position position="163"/>
    </location>
    <ligand>
        <name>[4Fe-4S] cluster</name>
        <dbReference type="ChEBI" id="CHEBI:49883"/>
        <label>2</label>
        <note>4Fe-4S-S-AdoMet</note>
    </ligand>
</feature>
<feature type="domain" description="MTTase N-terminal" evidence="10">
    <location>
        <begin position="9"/>
        <end position="128"/>
    </location>
</feature>
<evidence type="ECO:0000259" key="11">
    <source>
        <dbReference type="PROSITE" id="PS51918"/>
    </source>
</evidence>
<dbReference type="InterPro" id="IPR013848">
    <property type="entry name" value="Methylthiotransferase_N"/>
</dbReference>
<evidence type="ECO:0000313" key="13">
    <source>
        <dbReference type="Proteomes" id="UP001152321"/>
    </source>
</evidence>
<dbReference type="InterPro" id="IPR012340">
    <property type="entry name" value="NA-bd_OB-fold"/>
</dbReference>
<sequence length="457" mass="51719">MKQETSENKKVHFISLGCPKNLVDSEIMAGTLMKDGYQVVGEAEDADTVIVNTCGFIEDSKKESIQRILDMSDLKQQGKVKKVVVAGCLTQRYKDDLVEGLPEADLFVGSGEFQNIAKILKKSDEGEKQKTFFNLPTYLQEEETPRVNSQPGHRAYIKISEGCMKRCAFCAIPLIRGNLQSRSIDAIVAEARLLVAGGVKELIVISHDFTDYGWDIRRKDPTRKESPVELLKALDAVEGLQWIRLMYLYPDGITQEMVQVIKNSTKIVKYFDMPLQHINDAVLKSMNRKMTRDEVETALMNIREHIPDAVIRTQFIVGFPGETEEQFEELLQFIADQQFDRVGCFQYSPEENTPGGKMENQIDAETKQYRHDAVMEIQQNISRDKHRDFVGKTIDVIVEGFSEETDLLLQGRFWGQAPDIDGVVLINDGQAEVGDMVKVHITDSLEYDLLGEIVTPN</sequence>
<dbReference type="Gene3D" id="3.80.30.20">
    <property type="entry name" value="tm_1862 like domain"/>
    <property type="match status" value="1"/>
</dbReference>
<dbReference type="HAMAP" id="MF_01865">
    <property type="entry name" value="MTTase_RimO"/>
    <property type="match status" value="1"/>
</dbReference>
<evidence type="ECO:0000256" key="3">
    <source>
        <dbReference type="ARBA" id="ARBA00022679"/>
    </source>
</evidence>
<comment type="similarity">
    <text evidence="8">Belongs to the methylthiotransferase family. RimO subfamily.</text>
</comment>
<dbReference type="SMART" id="SM00729">
    <property type="entry name" value="Elp3"/>
    <property type="match status" value="1"/>
</dbReference>
<protein>
    <recommendedName>
        <fullName evidence="8">Ribosomal protein uS12 methylthiotransferase RimO</fullName>
        <shortName evidence="8">uS12 MTTase</shortName>
        <shortName evidence="8">uS12 methylthiotransferase</shortName>
        <ecNumber evidence="8">2.8.4.4</ecNumber>
    </recommendedName>
    <alternativeName>
        <fullName evidence="8">Ribosomal protein uS12 (aspartate-C(3))-methylthiotransferase</fullName>
    </alternativeName>
    <alternativeName>
        <fullName evidence="8">Ribosome maturation factor RimO</fullName>
    </alternativeName>
</protein>
<comment type="catalytic activity">
    <reaction evidence="8">
        <text>L-aspartate(89)-[ribosomal protein uS12]-hydrogen + (sulfur carrier)-SH + AH2 + 2 S-adenosyl-L-methionine = 3-methylsulfanyl-L-aspartate(89)-[ribosomal protein uS12]-hydrogen + (sulfur carrier)-H + 5'-deoxyadenosine + L-methionine + A + S-adenosyl-L-homocysteine + 2 H(+)</text>
        <dbReference type="Rhea" id="RHEA:37087"/>
        <dbReference type="Rhea" id="RHEA-COMP:10460"/>
        <dbReference type="Rhea" id="RHEA-COMP:10461"/>
        <dbReference type="Rhea" id="RHEA-COMP:14737"/>
        <dbReference type="Rhea" id="RHEA-COMP:14739"/>
        <dbReference type="ChEBI" id="CHEBI:13193"/>
        <dbReference type="ChEBI" id="CHEBI:15378"/>
        <dbReference type="ChEBI" id="CHEBI:17319"/>
        <dbReference type="ChEBI" id="CHEBI:17499"/>
        <dbReference type="ChEBI" id="CHEBI:29917"/>
        <dbReference type="ChEBI" id="CHEBI:29961"/>
        <dbReference type="ChEBI" id="CHEBI:57844"/>
        <dbReference type="ChEBI" id="CHEBI:57856"/>
        <dbReference type="ChEBI" id="CHEBI:59789"/>
        <dbReference type="ChEBI" id="CHEBI:64428"/>
        <dbReference type="ChEBI" id="CHEBI:73599"/>
        <dbReference type="EC" id="2.8.4.4"/>
    </reaction>
</comment>
<dbReference type="GO" id="GO:0103039">
    <property type="term" value="F:protein methylthiotransferase activity"/>
    <property type="evidence" value="ECO:0007669"/>
    <property type="project" value="UniProtKB-EC"/>
</dbReference>
<keyword evidence="3 8" id="KW-0808">Transferase</keyword>